<evidence type="ECO:0000256" key="7">
    <source>
        <dbReference type="SAM" id="MobiDB-lite"/>
    </source>
</evidence>
<evidence type="ECO:0000256" key="2">
    <source>
        <dbReference type="ARBA" id="ARBA00022695"/>
    </source>
</evidence>
<dbReference type="Gene3D" id="3.30.70.270">
    <property type="match status" value="2"/>
</dbReference>
<dbReference type="Gene3D" id="3.10.10.10">
    <property type="entry name" value="HIV Type 1 Reverse Transcriptase, subunit A, domain 1"/>
    <property type="match status" value="1"/>
</dbReference>
<dbReference type="GO" id="GO:0016787">
    <property type="term" value="F:hydrolase activity"/>
    <property type="evidence" value="ECO:0007669"/>
    <property type="project" value="UniProtKB-KW"/>
</dbReference>
<evidence type="ECO:0000259" key="8">
    <source>
        <dbReference type="PROSITE" id="PS50878"/>
    </source>
</evidence>
<dbReference type="PANTHER" id="PTHR37984:SF5">
    <property type="entry name" value="PROTEIN NYNRIN-LIKE"/>
    <property type="match status" value="1"/>
</dbReference>
<dbReference type="InterPro" id="IPR050951">
    <property type="entry name" value="Retrovirus_Pol_polyprotein"/>
</dbReference>
<dbReference type="EMBL" id="PEJP01000159">
    <property type="protein sequence ID" value="RYO21013.1"/>
    <property type="molecule type" value="Genomic_DNA"/>
</dbReference>
<evidence type="ECO:0000256" key="5">
    <source>
        <dbReference type="ARBA" id="ARBA00022801"/>
    </source>
</evidence>
<reference evidence="10" key="1">
    <citation type="journal article" date="2019" name="bioRxiv">
        <title>Genomics, evolutionary history and diagnostics of the Alternaria alternata species group including apple and Asian pear pathotypes.</title>
        <authorList>
            <person name="Armitage A.D."/>
            <person name="Cockerton H.M."/>
            <person name="Sreenivasaprasad S."/>
            <person name="Woodhall J.W."/>
            <person name="Lane C.R."/>
            <person name="Harrison R.J."/>
            <person name="Clarkson J.P."/>
        </authorList>
    </citation>
    <scope>NUCLEOTIDE SEQUENCE [LARGE SCALE GENOMIC DNA]</scope>
    <source>
        <strain evidence="10">RGR 97.0016</strain>
    </source>
</reference>
<dbReference type="CDD" id="cd09274">
    <property type="entry name" value="RNase_HI_RT_Ty3"/>
    <property type="match status" value="1"/>
</dbReference>
<keyword evidence="6" id="KW-0695">RNA-directed DNA polymerase</keyword>
<dbReference type="GO" id="GO:0004519">
    <property type="term" value="F:endonuclease activity"/>
    <property type="evidence" value="ECO:0007669"/>
    <property type="project" value="UniProtKB-KW"/>
</dbReference>
<accession>A0A4Q4PW73</accession>
<dbReference type="Pfam" id="PF17917">
    <property type="entry name" value="RT_RNaseH"/>
    <property type="match status" value="1"/>
</dbReference>
<evidence type="ECO:0000256" key="6">
    <source>
        <dbReference type="ARBA" id="ARBA00022918"/>
    </source>
</evidence>
<sequence>MVRLALVEQIESHHLAHRFKLNTPVYLGAVNTPHALTITHAIELPLREGDVHHRHVYAIADIPGPPDILQGRPWIDKYCPEAISAIRNFGKNTIGNPEVPTFIKHSPIQTPPLSPKLTPQKPLALGPCKDPQQAYFAGGGQNILAAIESEHFRREDLLQQHVACLRIRAQIDLALENHHHIAQVRAAAATGSNDPGVRGLTGNKEGWLDTIPKEFRHFADTVFSDEAANELPPYRPNHDCTIQLREGAKLKTCKLYDMSQEELKQLKALLDLEIQRGFIKPSKSESSAPVFFVRDPTTGGRSGQLRLVIDYRDLNSKIVLDEYPIPLSRTLMNDLAGADWITAMDVRSGFANLRMAPGSEAATAFKTFFGSFEYTIMPMGLATAPSVFQRFINSVLNPYLGIFCHAYLDDVVIYTKGSLEQHKEHVRLILEALRDNGLRLKPHKCKWFTKECNFLGFNVVCGKGIRMAADKIQGIRNLKPPRGLSDLRSFLGMVGFYDKFIPHYSDITACLTNLTKKDTPWDWSPKCQEAFDRILSSIRDDIYIRAFQPGKPVRLSTDSSDEAYAGVLEQEYEDGWHPFLLFHHKFHAAEKNWDIHDKELYAIVHAFSQYRHYLAQTGHVVQVFTDHRNLAKFMFSTNLLKSHDGRLGRWWETLSQCNFQIQYIPGKENIIPDFLSRYGYDASSEAPARVLLPELRFSDKALADIQSWFKKSPVSDNIRKRLEERFAKSEKQNSSPDPVQDPTPPSVKMLPRTRINFDNFTPQQKKMAHLLSKSGYSGTSLDLLTRVTTNHRQPGDRRGIGAPLDPAP</sequence>
<keyword evidence="10" id="KW-1185">Reference proteome</keyword>
<keyword evidence="3" id="KW-0540">Nuclease</keyword>
<dbReference type="PANTHER" id="PTHR37984">
    <property type="entry name" value="PROTEIN CBG26694"/>
    <property type="match status" value="1"/>
</dbReference>
<dbReference type="SUPFAM" id="SSF56672">
    <property type="entry name" value="DNA/RNA polymerases"/>
    <property type="match status" value="1"/>
</dbReference>
<feature type="region of interest" description="Disordered" evidence="7">
    <location>
        <begin position="788"/>
        <end position="808"/>
    </location>
</feature>
<evidence type="ECO:0000313" key="10">
    <source>
        <dbReference type="Proteomes" id="UP000293823"/>
    </source>
</evidence>
<keyword evidence="1" id="KW-0808">Transferase</keyword>
<dbReference type="PROSITE" id="PS50878">
    <property type="entry name" value="RT_POL"/>
    <property type="match status" value="1"/>
</dbReference>
<dbReference type="InterPro" id="IPR000477">
    <property type="entry name" value="RT_dom"/>
</dbReference>
<dbReference type="GO" id="GO:0003964">
    <property type="term" value="F:RNA-directed DNA polymerase activity"/>
    <property type="evidence" value="ECO:0007669"/>
    <property type="project" value="UniProtKB-KW"/>
</dbReference>
<evidence type="ECO:0000256" key="3">
    <source>
        <dbReference type="ARBA" id="ARBA00022722"/>
    </source>
</evidence>
<evidence type="ECO:0000313" key="9">
    <source>
        <dbReference type="EMBL" id="RYO21013.1"/>
    </source>
</evidence>
<dbReference type="InterPro" id="IPR043502">
    <property type="entry name" value="DNA/RNA_pol_sf"/>
</dbReference>
<protein>
    <recommendedName>
        <fullName evidence="8">Reverse transcriptase domain-containing protein</fullName>
    </recommendedName>
</protein>
<dbReference type="Pfam" id="PF00078">
    <property type="entry name" value="RVT_1"/>
    <property type="match status" value="1"/>
</dbReference>
<organism evidence="9 10">
    <name type="scientific">Alternaria arborescens</name>
    <dbReference type="NCBI Taxonomy" id="156630"/>
    <lineage>
        <taxon>Eukaryota</taxon>
        <taxon>Fungi</taxon>
        <taxon>Dikarya</taxon>
        <taxon>Ascomycota</taxon>
        <taxon>Pezizomycotina</taxon>
        <taxon>Dothideomycetes</taxon>
        <taxon>Pleosporomycetidae</taxon>
        <taxon>Pleosporales</taxon>
        <taxon>Pleosporineae</taxon>
        <taxon>Pleosporaceae</taxon>
        <taxon>Alternaria</taxon>
        <taxon>Alternaria sect. Alternaria</taxon>
    </lineage>
</organism>
<comment type="caution">
    <text evidence="9">The sequence shown here is derived from an EMBL/GenBank/DDBJ whole genome shotgun (WGS) entry which is preliminary data.</text>
</comment>
<dbReference type="AlphaFoldDB" id="A0A4Q4PW73"/>
<keyword evidence="2" id="KW-0548">Nucleotidyltransferase</keyword>
<keyword evidence="4" id="KW-0255">Endonuclease</keyword>
<dbReference type="Proteomes" id="UP000293823">
    <property type="component" value="Unassembled WGS sequence"/>
</dbReference>
<proteinExistence type="predicted"/>
<feature type="domain" description="Reverse transcriptase" evidence="8">
    <location>
        <begin position="274"/>
        <end position="459"/>
    </location>
</feature>
<dbReference type="InterPro" id="IPR041373">
    <property type="entry name" value="RT_RNaseH"/>
</dbReference>
<evidence type="ECO:0000256" key="4">
    <source>
        <dbReference type="ARBA" id="ARBA00022759"/>
    </source>
</evidence>
<keyword evidence="5" id="KW-0378">Hydrolase</keyword>
<gene>
    <name evidence="9" type="ORF">AA0113_g12798</name>
</gene>
<name>A0A4Q4PW73_9PLEO</name>
<dbReference type="FunFam" id="3.30.70.270:FF:000020">
    <property type="entry name" value="Transposon Tf2-6 polyprotein-like Protein"/>
    <property type="match status" value="1"/>
</dbReference>
<evidence type="ECO:0000256" key="1">
    <source>
        <dbReference type="ARBA" id="ARBA00022679"/>
    </source>
</evidence>
<dbReference type="CDD" id="cd01647">
    <property type="entry name" value="RT_LTR"/>
    <property type="match status" value="1"/>
</dbReference>
<dbReference type="OrthoDB" id="5599418at2759"/>
<feature type="region of interest" description="Disordered" evidence="7">
    <location>
        <begin position="726"/>
        <end position="750"/>
    </location>
</feature>
<dbReference type="InterPro" id="IPR043128">
    <property type="entry name" value="Rev_trsase/Diguanyl_cyclase"/>
</dbReference>